<sequence>MLKEHHWLGYGGLIPFVGLSLLIWLTPWQLDEQLLGHLLLNYSAMILSFLGGVIWMASLVYRLPKHALYVSVFAMLWPWLVLIEAEIMGLSLPLALSIAAFSFIALWLYEKRFTTAAYDYAFFKLRTQLSWVAALSLLLGSLGL</sequence>
<dbReference type="Proteomes" id="UP000501466">
    <property type="component" value="Chromosome"/>
</dbReference>
<dbReference type="Pfam" id="PF11911">
    <property type="entry name" value="DUF3429"/>
    <property type="match status" value="1"/>
</dbReference>
<keyword evidence="1" id="KW-1133">Transmembrane helix</keyword>
<name>A0A6F8PM29_9GAMM</name>
<accession>A0A6F8PM29</accession>
<feature type="transmembrane region" description="Helical" evidence="1">
    <location>
        <begin position="89"/>
        <end position="109"/>
    </location>
</feature>
<dbReference type="AlphaFoldDB" id="A0A6F8PM29"/>
<protein>
    <recommendedName>
        <fullName evidence="4">DUF3429 domain-containing protein</fullName>
    </recommendedName>
</protein>
<keyword evidence="1" id="KW-0472">Membrane</keyword>
<organism evidence="2 3">
    <name type="scientific">Thiosulfativibrio zosterae</name>
    <dbReference type="NCBI Taxonomy" id="2675053"/>
    <lineage>
        <taxon>Bacteria</taxon>
        <taxon>Pseudomonadati</taxon>
        <taxon>Pseudomonadota</taxon>
        <taxon>Gammaproteobacteria</taxon>
        <taxon>Thiotrichales</taxon>
        <taxon>Piscirickettsiaceae</taxon>
        <taxon>Thiosulfativibrio</taxon>
    </lineage>
</organism>
<dbReference type="EMBL" id="AP021888">
    <property type="protein sequence ID" value="BBP43163.1"/>
    <property type="molecule type" value="Genomic_DNA"/>
</dbReference>
<evidence type="ECO:0000256" key="1">
    <source>
        <dbReference type="SAM" id="Phobius"/>
    </source>
</evidence>
<gene>
    <name evidence="2" type="ORF">THMIRHAT_09090</name>
</gene>
<dbReference type="KEGG" id="tzo:THMIRHAT_09090"/>
<dbReference type="RefSeq" id="WP_173290990.1">
    <property type="nucleotide sequence ID" value="NZ_AP021888.1"/>
</dbReference>
<feature type="transmembrane region" description="Helical" evidence="1">
    <location>
        <begin position="39"/>
        <end position="60"/>
    </location>
</feature>
<feature type="transmembrane region" description="Helical" evidence="1">
    <location>
        <begin position="7"/>
        <end position="27"/>
    </location>
</feature>
<dbReference type="InterPro" id="IPR021836">
    <property type="entry name" value="DUF3429"/>
</dbReference>
<evidence type="ECO:0000313" key="2">
    <source>
        <dbReference type="EMBL" id="BBP43163.1"/>
    </source>
</evidence>
<evidence type="ECO:0000313" key="3">
    <source>
        <dbReference type="Proteomes" id="UP000501466"/>
    </source>
</evidence>
<feature type="transmembrane region" description="Helical" evidence="1">
    <location>
        <begin position="67"/>
        <end position="83"/>
    </location>
</feature>
<keyword evidence="3" id="KW-1185">Reference proteome</keyword>
<evidence type="ECO:0008006" key="4">
    <source>
        <dbReference type="Google" id="ProtNLM"/>
    </source>
</evidence>
<keyword evidence="1" id="KW-0812">Transmembrane</keyword>
<reference evidence="3" key="1">
    <citation type="submission" date="2019-11" db="EMBL/GenBank/DDBJ databases">
        <title>Isolation and characterization of two novel species in the genus Thiomicrorhabdus.</title>
        <authorList>
            <person name="Mochizuki J."/>
            <person name="Kojima H."/>
            <person name="Fukui M."/>
        </authorList>
    </citation>
    <scope>NUCLEOTIDE SEQUENCE [LARGE SCALE GENOMIC DNA]</scope>
    <source>
        <strain evidence="3">AkT22</strain>
    </source>
</reference>
<proteinExistence type="predicted"/>